<evidence type="ECO:0000313" key="4">
    <source>
        <dbReference type="Proteomes" id="UP000248021"/>
    </source>
</evidence>
<gene>
    <name evidence="3" type="ORF">C7450_104287</name>
</gene>
<organism evidence="3 4">
    <name type="scientific">Chelatococcus asaccharovorans</name>
    <dbReference type="NCBI Taxonomy" id="28210"/>
    <lineage>
        <taxon>Bacteria</taxon>
        <taxon>Pseudomonadati</taxon>
        <taxon>Pseudomonadota</taxon>
        <taxon>Alphaproteobacteria</taxon>
        <taxon>Hyphomicrobiales</taxon>
        <taxon>Chelatococcaceae</taxon>
        <taxon>Chelatococcus</taxon>
    </lineage>
</organism>
<comment type="caution">
    <text evidence="3">The sequence shown here is derived from an EMBL/GenBank/DDBJ whole genome shotgun (WGS) entry which is preliminary data.</text>
</comment>
<dbReference type="CDD" id="cd06259">
    <property type="entry name" value="YdcF-like"/>
    <property type="match status" value="1"/>
</dbReference>
<dbReference type="InterPro" id="IPR003848">
    <property type="entry name" value="DUF218"/>
</dbReference>
<keyword evidence="1" id="KW-1133">Transmembrane helix</keyword>
<dbReference type="PANTHER" id="PTHR30336:SF4">
    <property type="entry name" value="ENVELOPE BIOGENESIS FACTOR ELYC"/>
    <property type="match status" value="1"/>
</dbReference>
<proteinExistence type="predicted"/>
<protein>
    <submittedName>
        <fullName evidence="3">Uncharacterized SAM-binding protein YcdF (DUF218 family)</fullName>
    </submittedName>
</protein>
<keyword evidence="1" id="KW-0812">Transmembrane</keyword>
<dbReference type="Pfam" id="PF02698">
    <property type="entry name" value="DUF218"/>
    <property type="match status" value="1"/>
</dbReference>
<reference evidence="3 4" key="1">
    <citation type="submission" date="2018-05" db="EMBL/GenBank/DDBJ databases">
        <title>Genomic Encyclopedia of Type Strains, Phase IV (KMG-IV): sequencing the most valuable type-strain genomes for metagenomic binning, comparative biology and taxonomic classification.</title>
        <authorList>
            <person name="Goeker M."/>
        </authorList>
    </citation>
    <scope>NUCLEOTIDE SEQUENCE [LARGE SCALE GENOMIC DNA]</scope>
    <source>
        <strain evidence="3 4">DSM 6462</strain>
    </source>
</reference>
<dbReference type="GO" id="GO:0043164">
    <property type="term" value="P:Gram-negative-bacterium-type cell wall biogenesis"/>
    <property type="evidence" value="ECO:0007669"/>
    <property type="project" value="TreeGrafter"/>
</dbReference>
<evidence type="ECO:0000256" key="1">
    <source>
        <dbReference type="SAM" id="Phobius"/>
    </source>
</evidence>
<dbReference type="GO" id="GO:0000270">
    <property type="term" value="P:peptidoglycan metabolic process"/>
    <property type="evidence" value="ECO:0007669"/>
    <property type="project" value="TreeGrafter"/>
</dbReference>
<dbReference type="EMBL" id="QJJK01000004">
    <property type="protein sequence ID" value="PXW60235.1"/>
    <property type="molecule type" value="Genomic_DNA"/>
</dbReference>
<keyword evidence="1" id="KW-0472">Membrane</keyword>
<feature type="domain" description="DUF218" evidence="2">
    <location>
        <begin position="58"/>
        <end position="197"/>
    </location>
</feature>
<dbReference type="RefSeq" id="WP_110374568.1">
    <property type="nucleotide sequence ID" value="NZ_JAHBRY010000001.1"/>
</dbReference>
<sequence>MTDGLAIATKRQPLTIRRRLKLIGIGVFLLVLAVVVGGFFAFVHQLDAYRTPDNARADGIVVLTGGAQRIAEATDLLSQGRAKRMLITGVNLKTTREQIVAVNGELAHLVDCCVDLDYRARNTIGNAIGARRWAQQNNFGSVIVVTSNYHMPRTLVELGNTLPGVKLLPYAVVAENSLTEHWWSDTATTRLLVMEYVKYLAASVRTLVERDPERSRMAVLVGGREPAISGPLVTRHD</sequence>
<dbReference type="AlphaFoldDB" id="A0A2V3U8V1"/>
<dbReference type="PANTHER" id="PTHR30336">
    <property type="entry name" value="INNER MEMBRANE PROTEIN, PROBABLE PERMEASE"/>
    <property type="match status" value="1"/>
</dbReference>
<dbReference type="GO" id="GO:0005886">
    <property type="term" value="C:plasma membrane"/>
    <property type="evidence" value="ECO:0007669"/>
    <property type="project" value="TreeGrafter"/>
</dbReference>
<evidence type="ECO:0000313" key="3">
    <source>
        <dbReference type="EMBL" id="PXW60235.1"/>
    </source>
</evidence>
<dbReference type="Proteomes" id="UP000248021">
    <property type="component" value="Unassembled WGS sequence"/>
</dbReference>
<dbReference type="OrthoDB" id="9812311at2"/>
<accession>A0A2V3U8V1</accession>
<name>A0A2V3U8V1_9HYPH</name>
<dbReference type="InterPro" id="IPR051599">
    <property type="entry name" value="Cell_Envelope_Assoc"/>
</dbReference>
<feature type="transmembrane region" description="Helical" evidence="1">
    <location>
        <begin position="20"/>
        <end position="43"/>
    </location>
</feature>
<keyword evidence="4" id="KW-1185">Reference proteome</keyword>
<evidence type="ECO:0000259" key="2">
    <source>
        <dbReference type="Pfam" id="PF02698"/>
    </source>
</evidence>